<comment type="caution">
    <text evidence="1">The sequence shown here is derived from an EMBL/GenBank/DDBJ whole genome shotgun (WGS) entry which is preliminary data.</text>
</comment>
<keyword evidence="2" id="KW-1185">Reference proteome</keyword>
<reference evidence="1" key="1">
    <citation type="submission" date="2023-07" db="EMBL/GenBank/DDBJ databases">
        <title>Black Yeasts Isolated from many extreme environments.</title>
        <authorList>
            <person name="Coleine C."/>
            <person name="Stajich J.E."/>
            <person name="Selbmann L."/>
        </authorList>
    </citation>
    <scope>NUCLEOTIDE SEQUENCE</scope>
    <source>
        <strain evidence="1">CCFEE 5714</strain>
    </source>
</reference>
<gene>
    <name evidence="1" type="primary">SDS23_2</name>
    <name evidence="1" type="ORF">LTR37_007007</name>
</gene>
<accession>A0ACC3NEG4</accession>
<proteinExistence type="predicted"/>
<evidence type="ECO:0000313" key="2">
    <source>
        <dbReference type="Proteomes" id="UP001281147"/>
    </source>
</evidence>
<name>A0ACC3NEG4_9PEZI</name>
<organism evidence="1 2">
    <name type="scientific">Vermiconidia calcicola</name>
    <dbReference type="NCBI Taxonomy" id="1690605"/>
    <lineage>
        <taxon>Eukaryota</taxon>
        <taxon>Fungi</taxon>
        <taxon>Dikarya</taxon>
        <taxon>Ascomycota</taxon>
        <taxon>Pezizomycotina</taxon>
        <taxon>Dothideomycetes</taxon>
        <taxon>Dothideomycetidae</taxon>
        <taxon>Mycosphaerellales</taxon>
        <taxon>Extremaceae</taxon>
        <taxon>Vermiconidia</taxon>
    </lineage>
</organism>
<evidence type="ECO:0000313" key="1">
    <source>
        <dbReference type="EMBL" id="KAK3715519.1"/>
    </source>
</evidence>
<protein>
    <submittedName>
        <fullName evidence="1">Cell separation during budding</fullName>
    </submittedName>
</protein>
<sequence>MANPPTNTSRPSSSAGNAVSPTHAAASLSSTTAVSSTSTTPLHTPRKGSSPSVSHRSSFAENLRGHPPSPRAQRQNSFSGAALTELLMQPQTKSKAEDAKFQGRDWRSIQVHEIVDPAETRFVELDTSIEDTTKLLVKSGAPNCVLIRESRKTKTAIGLFTYDDLNAYLLLVLGLSQPDDMAAQLRERARSGAMLPLKEVTDHLGAREDPAFLPHTATLTEAMEALGGGLHRIVICKEGTSETVGILSQLRLVRFFWENHQNFAATEQIYARSLKDLDIGTKEVLAINGDKPLSDALRLMHDEGITSLPVLDSHNNVVGNISHVDTRLLTDTSAIPLLSSTCIHFISVILSERGVQDGKDSYPVFHVSPNSTLAHTVAKLVATRSHRMWITEAPTSPASTSVPPSPGPAHHAQNPFSMQNTNSHISTPSRPGTGSEAQTPMTPFTNIGSAVSASQVPGANISGRLSGVVSLTDILNILARASGLSPGDPEASRRRRRRSSSSSTRPAQDGSVRASAEFMRSSGEFRRSSSASGKR</sequence>
<dbReference type="EMBL" id="JAUTXU010000048">
    <property type="protein sequence ID" value="KAK3715519.1"/>
    <property type="molecule type" value="Genomic_DNA"/>
</dbReference>
<dbReference type="Proteomes" id="UP001281147">
    <property type="component" value="Unassembled WGS sequence"/>
</dbReference>